<evidence type="ECO:0000259" key="4">
    <source>
        <dbReference type="PROSITE" id="PS51910"/>
    </source>
</evidence>
<dbReference type="GO" id="GO:0005576">
    <property type="term" value="C:extracellular region"/>
    <property type="evidence" value="ECO:0007669"/>
    <property type="project" value="TreeGrafter"/>
</dbReference>
<reference evidence="5" key="1">
    <citation type="journal article" date="2014" name="Int. J. Syst. Evol. Microbiol.">
        <title>Complete genome sequence of Corynebacterium casei LMG S-19264T (=DSM 44701T), isolated from a smear-ripened cheese.</title>
        <authorList>
            <consortium name="US DOE Joint Genome Institute (JGI-PGF)"/>
            <person name="Walter F."/>
            <person name="Albersmeier A."/>
            <person name="Kalinowski J."/>
            <person name="Ruckert C."/>
        </authorList>
    </citation>
    <scope>NUCLEOTIDE SEQUENCE</scope>
    <source>
        <strain evidence="5">CGMCC 1.15758</strain>
    </source>
</reference>
<dbReference type="InterPro" id="IPR017853">
    <property type="entry name" value="GH"/>
</dbReference>
<gene>
    <name evidence="5" type="ORF">GCM10010995_25970</name>
</gene>
<dbReference type="PANTHER" id="PTHR11177:SF317">
    <property type="entry name" value="CHITINASE 12-RELATED"/>
    <property type="match status" value="1"/>
</dbReference>
<dbReference type="GO" id="GO:0008843">
    <property type="term" value="F:endochitinase activity"/>
    <property type="evidence" value="ECO:0007669"/>
    <property type="project" value="UniProtKB-EC"/>
</dbReference>
<evidence type="ECO:0000256" key="1">
    <source>
        <dbReference type="ARBA" id="ARBA00000822"/>
    </source>
</evidence>
<dbReference type="InterPro" id="IPR050314">
    <property type="entry name" value="Glycosyl_Hydrlase_18"/>
</dbReference>
<dbReference type="InterPro" id="IPR011583">
    <property type="entry name" value="Chitinase_II/V-like_cat"/>
</dbReference>
<accession>A0A8J2Z6Z6</accession>
<dbReference type="RefSeq" id="WP_117003907.1">
    <property type="nucleotide sequence ID" value="NZ_BMJS01000050.1"/>
</dbReference>
<dbReference type="PROSITE" id="PS51910">
    <property type="entry name" value="GH18_2"/>
    <property type="match status" value="1"/>
</dbReference>
<dbReference type="GO" id="GO:0030247">
    <property type="term" value="F:polysaccharide binding"/>
    <property type="evidence" value="ECO:0007669"/>
    <property type="project" value="InterPro"/>
</dbReference>
<dbReference type="GO" id="GO:0008061">
    <property type="term" value="F:chitin binding"/>
    <property type="evidence" value="ECO:0007669"/>
    <property type="project" value="InterPro"/>
</dbReference>
<dbReference type="GO" id="GO:0005975">
    <property type="term" value="P:carbohydrate metabolic process"/>
    <property type="evidence" value="ECO:0007669"/>
    <property type="project" value="InterPro"/>
</dbReference>
<dbReference type="PANTHER" id="PTHR11177">
    <property type="entry name" value="CHITINASE"/>
    <property type="match status" value="1"/>
</dbReference>
<comment type="catalytic activity">
    <reaction evidence="1">
        <text>Random endo-hydrolysis of N-acetyl-beta-D-glucosaminide (1-&gt;4)-beta-linkages in chitin and chitodextrins.</text>
        <dbReference type="EC" id="3.2.1.14"/>
    </reaction>
</comment>
<dbReference type="GO" id="GO:0006032">
    <property type="term" value="P:chitin catabolic process"/>
    <property type="evidence" value="ECO:0007669"/>
    <property type="project" value="TreeGrafter"/>
</dbReference>
<dbReference type="InterPro" id="IPR012291">
    <property type="entry name" value="CBM2_carb-bd_dom_sf"/>
</dbReference>
<name>A0A8J2Z6Z6_9GAMM</name>
<comment type="caution">
    <text evidence="5">The sequence shown here is derived from an EMBL/GenBank/DDBJ whole genome shotgun (WGS) entry which is preliminary data.</text>
</comment>
<protein>
    <recommendedName>
        <fullName evidence="2">chitinase</fullName>
        <ecNumber evidence="2">3.2.1.14</ecNumber>
    </recommendedName>
</protein>
<organism evidence="5 6">
    <name type="scientific">Cysteiniphilum litorale</name>
    <dbReference type="NCBI Taxonomy" id="2056700"/>
    <lineage>
        <taxon>Bacteria</taxon>
        <taxon>Pseudomonadati</taxon>
        <taxon>Pseudomonadota</taxon>
        <taxon>Gammaproteobacteria</taxon>
        <taxon>Thiotrichales</taxon>
        <taxon>Fastidiosibacteraceae</taxon>
        <taxon>Cysteiniphilum</taxon>
    </lineage>
</organism>
<dbReference type="Gene3D" id="2.60.40.290">
    <property type="match status" value="1"/>
</dbReference>
<dbReference type="Gene3D" id="3.20.20.80">
    <property type="entry name" value="Glycosidases"/>
    <property type="match status" value="1"/>
</dbReference>
<dbReference type="SUPFAM" id="SSF51445">
    <property type="entry name" value="(Trans)glycosidases"/>
    <property type="match status" value="1"/>
</dbReference>
<dbReference type="EC" id="3.2.1.14" evidence="2"/>
<evidence type="ECO:0000256" key="2">
    <source>
        <dbReference type="ARBA" id="ARBA00012729"/>
    </source>
</evidence>
<proteinExistence type="predicted"/>
<reference evidence="5" key="2">
    <citation type="submission" date="2020-09" db="EMBL/GenBank/DDBJ databases">
        <authorList>
            <person name="Sun Q."/>
            <person name="Zhou Y."/>
        </authorList>
    </citation>
    <scope>NUCLEOTIDE SEQUENCE</scope>
    <source>
        <strain evidence="5">CGMCC 1.15758</strain>
    </source>
</reference>
<feature type="signal peptide" evidence="3">
    <location>
        <begin position="1"/>
        <end position="22"/>
    </location>
</feature>
<dbReference type="SMART" id="SM00636">
    <property type="entry name" value="Glyco_18"/>
    <property type="match status" value="1"/>
</dbReference>
<dbReference type="InterPro" id="IPR001223">
    <property type="entry name" value="Glyco_hydro18_cat"/>
</dbReference>
<keyword evidence="6" id="KW-1185">Reference proteome</keyword>
<sequence length="759" mass="83884">MKLSKKLIASAILTSLSTITMANCVLDSSSSGWTGSVTFHCDEPTDLYNNPISFDVDHAVKVSSIWGIDGKTQLTQDDNTVSVSVKKWWPDEPYTLPANQSVTMQFSPSSNEFNISNFHVGPVTPVSQAHISVELPEKPDFIQEGHLADVIIYKDGNKLTEINNQPWNTKLDVKVPLNSDQDTAKITISVPSLDEAIGSSDPASFVVGNGQTQSVQIKYKKLPVETGTLKITSTVQGSTPETHPHYVITTMDNVVVKEGDLKWKANFIDGLRSSAEGVHYKLNVASFIEGDYEYKPQGKEQLTRDITIQTDKTTPTKITYQLEKILPEKVSITVSGLPKGAKAELNLKDEKGASIAPITLDHNGSYPVQNIPRNNLNWYADASSYYVGNAHYSAKITPSNFKADQDQQALAIKYHKVSDPKFISGYWENWRPAINPGQGDAKNSTYYDNDIAPMTHVYYSFLTLDPIPNPDAPHAQGWDGNAIYEAYVPDDIVKVITSKDLSWRGDVINAIIDSVEQNHAKFIWAIGGWSDLTQTISPEQVDLLTDKIVTLLKTKGDGVDFDWEHLSDDSSLRDQQIEVLANTLLTLRQKLDAAGMQDKEIGYTTRFNAFWDNDSRPQRYTAFNSDGEGLAIQKVLNSKGSSLDKTVNWVNIMMYDVPPTDLDSPATGFSPEAYENVLNAFAKYITKSKIVMGFEPGGQAADGVWEGEKTDKGIIESIQQQGYGGVMFWAINQPAEITSEVTGANVNKLAKHAQDVFKQ</sequence>
<dbReference type="EMBL" id="BMJS01000050">
    <property type="protein sequence ID" value="GGG07248.1"/>
    <property type="molecule type" value="Genomic_DNA"/>
</dbReference>
<evidence type="ECO:0000313" key="5">
    <source>
        <dbReference type="EMBL" id="GGG07248.1"/>
    </source>
</evidence>
<keyword evidence="3" id="KW-0732">Signal</keyword>
<evidence type="ECO:0000256" key="3">
    <source>
        <dbReference type="SAM" id="SignalP"/>
    </source>
</evidence>
<feature type="chain" id="PRO_5035243226" description="chitinase" evidence="3">
    <location>
        <begin position="23"/>
        <end position="759"/>
    </location>
</feature>
<evidence type="ECO:0000313" key="6">
    <source>
        <dbReference type="Proteomes" id="UP000636949"/>
    </source>
</evidence>
<dbReference type="Pfam" id="PF00704">
    <property type="entry name" value="Glyco_hydro_18"/>
    <property type="match status" value="1"/>
</dbReference>
<feature type="domain" description="GH18" evidence="4">
    <location>
        <begin position="421"/>
        <end position="748"/>
    </location>
</feature>
<dbReference type="Proteomes" id="UP000636949">
    <property type="component" value="Unassembled WGS sequence"/>
</dbReference>
<dbReference type="OrthoDB" id="5602993at2"/>
<dbReference type="AlphaFoldDB" id="A0A8J2Z6Z6"/>